<reference evidence="2 3" key="1">
    <citation type="submission" date="2024-01" db="EMBL/GenBank/DDBJ databases">
        <title>Comparative genomics of Cryptococcus and Kwoniella reveals pathogenesis evolution and contrasting modes of karyotype evolution via chromosome fusion or intercentromeric recombination.</title>
        <authorList>
            <person name="Coelho M.A."/>
            <person name="David-Palma M."/>
            <person name="Shea T."/>
            <person name="Bowers K."/>
            <person name="McGinley-Smith S."/>
            <person name="Mohammad A.W."/>
            <person name="Gnirke A."/>
            <person name="Yurkov A.M."/>
            <person name="Nowrousian M."/>
            <person name="Sun S."/>
            <person name="Cuomo C.A."/>
            <person name="Heitman J."/>
        </authorList>
    </citation>
    <scope>NUCLEOTIDE SEQUENCE [LARGE SCALE GENOMIC DNA]</scope>
    <source>
        <strain evidence="2 3">PYCC6329</strain>
    </source>
</reference>
<organism evidence="2 3">
    <name type="scientific">Kwoniella europaea PYCC6329</name>
    <dbReference type="NCBI Taxonomy" id="1423913"/>
    <lineage>
        <taxon>Eukaryota</taxon>
        <taxon>Fungi</taxon>
        <taxon>Dikarya</taxon>
        <taxon>Basidiomycota</taxon>
        <taxon>Agaricomycotina</taxon>
        <taxon>Tremellomycetes</taxon>
        <taxon>Tremellales</taxon>
        <taxon>Cryptococcaceae</taxon>
        <taxon>Kwoniella</taxon>
    </lineage>
</organism>
<feature type="compositionally biased region" description="Basic and acidic residues" evidence="1">
    <location>
        <begin position="16"/>
        <end position="47"/>
    </location>
</feature>
<evidence type="ECO:0000256" key="1">
    <source>
        <dbReference type="SAM" id="MobiDB-lite"/>
    </source>
</evidence>
<feature type="compositionally biased region" description="Acidic residues" evidence="1">
    <location>
        <begin position="122"/>
        <end position="165"/>
    </location>
</feature>
<proteinExistence type="predicted"/>
<sequence>MSEQEAKALATAPGAEDAKGVETTKENPTEAAKEAVAEVGEKRKAEDVPEGEEADKKAKTEETPVDKGKGKSTEEPAEAEAEEEEEEEDEDDTPIVTGKRNRTKVNYADPKAWENADLDPTAADEDDDDAEVDAPESPDDDEDGGDYDEEAAEEEDDEDDDDEEK</sequence>
<dbReference type="AlphaFoldDB" id="A0AAX4K9X3"/>
<evidence type="ECO:0008006" key="4">
    <source>
        <dbReference type="Google" id="ProtNLM"/>
    </source>
</evidence>
<evidence type="ECO:0000313" key="2">
    <source>
        <dbReference type="EMBL" id="WWD02303.1"/>
    </source>
</evidence>
<dbReference type="EMBL" id="CP144089">
    <property type="protein sequence ID" value="WWD02303.1"/>
    <property type="molecule type" value="Genomic_DNA"/>
</dbReference>
<feature type="compositionally biased region" description="Acidic residues" evidence="1">
    <location>
        <begin position="75"/>
        <end position="93"/>
    </location>
</feature>
<dbReference type="RefSeq" id="XP_066080270.1">
    <property type="nucleotide sequence ID" value="XM_066224173.1"/>
</dbReference>
<feature type="compositionally biased region" description="Basic and acidic residues" evidence="1">
    <location>
        <begin position="54"/>
        <end position="74"/>
    </location>
</feature>
<gene>
    <name evidence="2" type="ORF">V865_000342</name>
</gene>
<dbReference type="Proteomes" id="UP001358614">
    <property type="component" value="Chromosome 1"/>
</dbReference>
<name>A0AAX4K9X3_9TREE</name>
<evidence type="ECO:0000313" key="3">
    <source>
        <dbReference type="Proteomes" id="UP001358614"/>
    </source>
</evidence>
<keyword evidence="3" id="KW-1185">Reference proteome</keyword>
<protein>
    <recommendedName>
        <fullName evidence="4">Histone chaperone domain-containing protein</fullName>
    </recommendedName>
</protein>
<accession>A0AAX4K9X3</accession>
<dbReference type="GeneID" id="91099146"/>
<feature type="region of interest" description="Disordered" evidence="1">
    <location>
        <begin position="1"/>
        <end position="165"/>
    </location>
</feature>
<dbReference type="KEGG" id="ker:91099146"/>